<keyword evidence="3" id="KW-0812">Transmembrane</keyword>
<sequence length="2833" mass="324992">MKSINTTKNEKSLNMDGYKLDLENKAFELAQYHNWMGLSKNGISLQDYIKTKKASIQSAYTEINNYYYMTEDVIPAAEWYLDNYYLINDLLKETEKDLSRPCEAKLNYFKEGDHSGYPRIYVLITEYIKYAHDELDFDALRLFVSRYQKEAPLSSAEIWAIPIILRIILLERLHSQVEKIISTQRERESAENWLKSILNSDLEEKQRIRQNPRQEYSPVFIERVARRLKDYGPDAKVLLNWLDNIAANSNKTVEDIMAAEQYSQTSSGVGMGNIIAAIKLVNSENWSAFFEDVSLVQEILRNDPAGVFNQMDFGSRDKYRHEIENLAHQYKVSEISVARLIREYARDAAELPQKHVGYYLLGAGRIEIEKELAISFGRVKRKLHSINCFFRQKPGSGYFSAIIAITLLIIGIFFWKITGTEHLNAGLPLVLLFFSVLVLGNGIAVYTINRVACKLLPPAFLPKIDFEQGLDEENKTIVVIPAIFKQAAKVKELFAHLEQHYLNNRSSNLFFAILGDFADCRQEEAEYDQEIIYTAQKEILKLNKKYDTDCFYYFHRKRTWNEKEKKWMGWERKRGKLIQFNNLLINNDQNSDYNIRIGAISKLHNIRYVVTADADTVLPSQAVIKLVGIMAHPLHSAKLNAEGKLINTGYGIIQPRIGILASSASATGFSRLFTGNAGIDPYTCAISDIYQDLFGEGIFTGKGIYDLQSFNQVTGNRFPENRILSHDLIEGLFARTALATDIEFFDAYPGKYLAYTSRLHRWIRGDWQIARYIFHSELPVVSRWKILDNLRRSLEEPFQLTLIILGFAVFENVLPYIMGLVLFSMGLPFIINLSERIITRSLTYRIFNREIKIEFIRILFALAVLPYQALIQLDAVFRSLVRQITGRYLLEWETAADSERRVGTNALTYYRKMLPGLMVSLVMAVLFPSLSTSAAILLGCLMFGWLGSPWAAYRLSLSSEKEQKFNQEEIQELRFFAREIWGFFDRFINEADHYLPPDNVQLEPNKGIAHRTSPTNIGLAFLANLSAYDFGYIPAGLMIERTEKMLQTIGKLGKWNGHLYNWYDTETLKPLHPIYVSTVDSGNLAGYYLALKNGLGELIDQKVIDRRIIQGFKDTCQVLNAFDEKKKNTETIIQFLEELKQFEVEIDLQKLYGFLKKWRREIKKPDGSGEEFWRYSLWKMIEDTQAEMDRFFPWLSLERKSWPERSDPEFRDCTYRELTVVYRRLLEEDLSAEFKQKAAEGLSNIIDLFNRSGRIQKELYQQAMSMDFKPLFDQQKKLFAIGYNVTEQRLDKSYYDLMASEARQTSLLAIAKGDVPQSHWFKLSRPLTKIKGQRCLVSWSGTMFEFLMPLVLIKNFKNTLLDETYQAVVKIQKSYGDSCQIPWGISESGFFLFDVQNNYQYKAFGVPGLGLKRGLTRDMVISPYSTFMALMVDGKTALANLRKMRGYGFNGQFGLYEAIDFTPDRVQYKRQYSIVKSYMAHHQGMSLASLTNAVFDQSMQERFHREPQIKAVELILQEQVPLKEYTFNPIIEETREKKLSSKAKKLGEKPVTYSNPNTVLPRTHFLSNGEYSVMLTLSGSGYSKYNKKYLTRWREDQTMDEYGSYIYVHNLNSGSVWSAFSKPLNHQVEEYKVTCFPNLIRYSRKDGNVITQTEIFVSPEDPVEIRKVSLTNESKYDRDIELTSFAEIVLDELPADQAHPAFNKLFIQTGFDQGTLYASKRSRHHCNRSDFFLMHTVFVEGEQIGDLEFETDRVKFIGRGRDYANPRALETNQPLSNSAGSVLDPIMSMRVRVRVHPGKTKEVFFLTGVSEDKQSIKTLSEKYRNSNMLKKARELSWSHNLMELTSLDLSFEEANLLMSLASHVVFLSNQQRSGFVKNNSKGQSSLWAYGISGDLPVIILRLQELDQLNILEQMLKIHEYWKIKGLFIDLVVMNEDKTGYYQTVQERINEKIGISHARRLMNKPGGVFLLKRDQLPPDIQYLLFSTARLVFSGENGSLRNQILKQVKLGERTIGLNQNALSAEQSKAEIEKIEHSRQNHKIGLLYYNGFGGFTCEGKEYVIEIGPEKATPMPWVNVIANPVFGSVVSEAGSSWTWSQNSREYKLSPWFNDPLLDKTGEAVYIKEIESGQYWSPLPKPAMGNGSYLVRHGQGYSVFSHERSGIVQETIMYVPMDKSCKVVELKLNNTTKTTKTLAVYYYMEWVLGVNRNQNAQFILSEEENGTIFARNTYQEEFTGRTAYLTVLGGDNFAYTCSREEFIGNNRSLERPAGLGKRKLEALQGIDPCGVLQTEVKIGPGSESKLFFVIGDEKDAAAARAAVQTLSPESVEDDLNKVKTYWDTLLSTIQIETPDQSFNFLFNRWLLYQTLVCRIWARSAYYQAGGAFGFRDQLQDVMALTAIEPQITRQQILLNSSRQFEEGDVQHWWHQENGKGIRTKFSDDLLWLPYVTLDYIEHTTDYSILDEQAGYLADQTLAADEDERYSVPAKSGLTGTIYEHCLKAIDYSLKFGEHGLPLIGTGDWNDGFSAVGREGKGESVWLGWFLLSVLQKMIPITQRMHDSENTQRYQKVMEELKDHIEKHGWDGAWYRRAFFDNADPLGSITCMECQIDAIAQSWAVISGFARESRAKDAMLALENYLWDKNEGILKLLTPPFDQSGVYPGYIQGYVPGVRENGGQYTHAAIWAVWAYTKLHDGEKAVELFNMLNPINHARTDKEAVRYKVEPYVMAADVYSYPPNNGRGGWSWYTGAAGWMYQVALEGILGLSIEGDKISVKPCIPGSWPGFKIKYKYRSTQYHIEVINASKAEEKILLDGQAVLEPQITLADDGKEHEIVIII</sequence>
<dbReference type="EMBL" id="CP002547">
    <property type="protein sequence ID" value="ADY56333.1"/>
    <property type="molecule type" value="Genomic_DNA"/>
</dbReference>
<feature type="transmembrane region" description="Helical" evidence="3">
    <location>
        <begin position="855"/>
        <end position="873"/>
    </location>
</feature>
<feature type="domain" description="Glycosyl hydrolase 94 catalytic" evidence="6">
    <location>
        <begin position="2336"/>
        <end position="2760"/>
    </location>
</feature>
<evidence type="ECO:0000259" key="6">
    <source>
        <dbReference type="Pfam" id="PF17167"/>
    </source>
</evidence>
<evidence type="ECO:0000313" key="7">
    <source>
        <dbReference type="EMBL" id="ADY56333.1"/>
    </source>
</evidence>
<name>F0T1J2_SYNGF</name>
<feature type="transmembrane region" description="Helical" evidence="3">
    <location>
        <begin position="397"/>
        <end position="415"/>
    </location>
</feature>
<dbReference type="InterPro" id="IPR008928">
    <property type="entry name" value="6-hairpin_glycosidase_sf"/>
</dbReference>
<keyword evidence="3" id="KW-1133">Transmembrane helix</keyword>
<dbReference type="Pfam" id="PF17167">
    <property type="entry name" value="Glyco_hydro_94"/>
    <property type="match status" value="1"/>
</dbReference>
<dbReference type="eggNOG" id="COG3459">
    <property type="taxonomic scope" value="Bacteria"/>
</dbReference>
<dbReference type="CDD" id="cd11756">
    <property type="entry name" value="GH94N_ChvB_NdvB_1_like"/>
    <property type="match status" value="1"/>
</dbReference>
<dbReference type="InterPro" id="IPR010383">
    <property type="entry name" value="Glyco_hydrolase_94_b-supersand"/>
</dbReference>
<dbReference type="InterPro" id="IPR011013">
    <property type="entry name" value="Gal_mutarotase_sf_dom"/>
</dbReference>
<reference evidence="7 8" key="1">
    <citation type="journal article" date="2011" name="Stand. Genomic Sci.">
        <title>Complete genome sequence of Syntrophobotulus glycolicus type strain (FlGlyR).</title>
        <authorList>
            <person name="Han C."/>
            <person name="Mwirichia R."/>
            <person name="Chertkov O."/>
            <person name="Held B."/>
            <person name="Lapidus A."/>
            <person name="Nolan M."/>
            <person name="Lucas S."/>
            <person name="Hammon N."/>
            <person name="Deshpande S."/>
            <person name="Cheng J.F."/>
            <person name="Tapia R."/>
            <person name="Goodwin L."/>
            <person name="Pitluck S."/>
            <person name="Huntemann M."/>
            <person name="Liolios K."/>
            <person name="Ivanova N."/>
            <person name="Pagani I."/>
            <person name="Mavromatis K."/>
            <person name="Ovchinikova G."/>
            <person name="Pati A."/>
            <person name="Chen A."/>
            <person name="Palaniappan K."/>
            <person name="Land M."/>
            <person name="Hauser L."/>
            <person name="Brambilla E.M."/>
            <person name="Rohde M."/>
            <person name="Spring S."/>
            <person name="Sikorski J."/>
            <person name="Goker M."/>
            <person name="Woyke T."/>
            <person name="Bristow J."/>
            <person name="Eisen J.A."/>
            <person name="Markowitz V."/>
            <person name="Hugenholtz P."/>
            <person name="Kyrpides N.C."/>
            <person name="Klenk H.P."/>
            <person name="Detter J.C."/>
        </authorList>
    </citation>
    <scope>NUCLEOTIDE SEQUENCE [LARGE SCALE GENOMIC DNA]</scope>
    <source>
        <strain evidence="8">DSM 8271 / FlGlyR</strain>
    </source>
</reference>
<dbReference type="SUPFAM" id="SSF48208">
    <property type="entry name" value="Six-hairpin glycosidases"/>
    <property type="match status" value="1"/>
</dbReference>
<protein>
    <submittedName>
        <fullName evidence="7">Glycosyltransferase 36</fullName>
    </submittedName>
</protein>
<dbReference type="InterPro" id="IPR052047">
    <property type="entry name" value="GH94_Enzymes"/>
</dbReference>
<keyword evidence="8" id="KW-1185">Reference proteome</keyword>
<dbReference type="SUPFAM" id="SSF74650">
    <property type="entry name" value="Galactose mutarotase-like"/>
    <property type="match status" value="2"/>
</dbReference>
<dbReference type="InterPro" id="IPR037018">
    <property type="entry name" value="GH65_N"/>
</dbReference>
<dbReference type="Gene3D" id="2.70.98.40">
    <property type="entry name" value="Glycoside hydrolase, family 65, N-terminal domain"/>
    <property type="match status" value="2"/>
</dbReference>
<dbReference type="CDD" id="cd11753">
    <property type="entry name" value="GH94N_ChvB_NdvB_2_like"/>
    <property type="match status" value="1"/>
</dbReference>
<dbReference type="GO" id="GO:0030246">
    <property type="term" value="F:carbohydrate binding"/>
    <property type="evidence" value="ECO:0007669"/>
    <property type="project" value="InterPro"/>
</dbReference>
<dbReference type="Pfam" id="PF10091">
    <property type="entry name" value="Glycoamylase"/>
    <property type="match status" value="1"/>
</dbReference>
<dbReference type="InterPro" id="IPR037824">
    <property type="entry name" value="GH94N_2_NdvB"/>
</dbReference>
<dbReference type="PANTHER" id="PTHR37469">
    <property type="entry name" value="CELLOBIONIC ACID PHOSPHORYLASE-RELATED"/>
    <property type="match status" value="1"/>
</dbReference>
<organism evidence="7 8">
    <name type="scientific">Syntrophobotulus glycolicus (strain DSM 8271 / FlGlyR)</name>
    <dbReference type="NCBI Taxonomy" id="645991"/>
    <lineage>
        <taxon>Bacteria</taxon>
        <taxon>Bacillati</taxon>
        <taxon>Bacillota</taxon>
        <taxon>Clostridia</taxon>
        <taxon>Eubacteriales</taxon>
        <taxon>Desulfitobacteriaceae</taxon>
        <taxon>Syntrophobotulus</taxon>
    </lineage>
</organism>
<dbReference type="GO" id="GO:0016757">
    <property type="term" value="F:glycosyltransferase activity"/>
    <property type="evidence" value="ECO:0007669"/>
    <property type="project" value="UniProtKB-KW"/>
</dbReference>
<feature type="domain" description="Glycoamylase-like" evidence="5">
    <location>
        <begin position="1294"/>
        <end position="1506"/>
    </location>
</feature>
<keyword evidence="3" id="KW-0472">Membrane</keyword>
<dbReference type="HOGENOM" id="CLU_000646_0_0_9"/>
<feature type="transmembrane region" description="Helical" evidence="3">
    <location>
        <begin position="427"/>
        <end position="448"/>
    </location>
</feature>
<dbReference type="GO" id="GO:0005975">
    <property type="term" value="P:carbohydrate metabolic process"/>
    <property type="evidence" value="ECO:0007669"/>
    <property type="project" value="InterPro"/>
</dbReference>
<dbReference type="STRING" id="645991.Sgly_2040"/>
<evidence type="ECO:0000256" key="3">
    <source>
        <dbReference type="SAM" id="Phobius"/>
    </source>
</evidence>
<gene>
    <name evidence="7" type="ordered locus">Sgly_2040</name>
</gene>
<dbReference type="InterPro" id="IPR033432">
    <property type="entry name" value="GH94_catalytic"/>
</dbReference>
<dbReference type="InterPro" id="IPR012341">
    <property type="entry name" value="6hp_glycosidase-like_sf"/>
</dbReference>
<keyword evidence="1" id="KW-0328">Glycosyltransferase</keyword>
<reference evidence="8" key="2">
    <citation type="submission" date="2011-02" db="EMBL/GenBank/DDBJ databases">
        <title>The complete genome of Syntrophobotulus glycolicus DSM 8271.</title>
        <authorList>
            <person name="Lucas S."/>
            <person name="Copeland A."/>
            <person name="Lapidus A."/>
            <person name="Bruce D."/>
            <person name="Goodwin L."/>
            <person name="Pitluck S."/>
            <person name="Kyrpides N."/>
            <person name="Mavromatis K."/>
            <person name="Pagani I."/>
            <person name="Ivanova N."/>
            <person name="Mikhailova N."/>
            <person name="Chertkov O."/>
            <person name="Held B."/>
            <person name="Detter J.C."/>
            <person name="Tapia R."/>
            <person name="Han C."/>
            <person name="Land M."/>
            <person name="Hauser L."/>
            <person name="Markowitz V."/>
            <person name="Cheng J.-F."/>
            <person name="Hugenholtz P."/>
            <person name="Woyke T."/>
            <person name="Wu D."/>
            <person name="Spring S."/>
            <person name="Schroeder M."/>
            <person name="Brambilla E."/>
            <person name="Klenk H.-P."/>
            <person name="Eisen J.A."/>
        </authorList>
    </citation>
    <scope>NUCLEOTIDE SEQUENCE [LARGE SCALE GENOMIC DNA]</scope>
    <source>
        <strain evidence="8">DSM 8271 / FlGlyR</strain>
    </source>
</reference>
<dbReference type="KEGG" id="sgy:Sgly_2040"/>
<dbReference type="Pfam" id="PF06165">
    <property type="entry name" value="GH94_b-supersand"/>
    <property type="match status" value="2"/>
</dbReference>
<dbReference type="Gene3D" id="1.50.10.140">
    <property type="match status" value="2"/>
</dbReference>
<accession>F0T1J2</accession>
<feature type="domain" description="Glycosyl hydrolase 94 supersandwich" evidence="4">
    <location>
        <begin position="2057"/>
        <end position="2321"/>
    </location>
</feature>
<dbReference type="Gene3D" id="2.60.420.10">
    <property type="entry name" value="Maltose phosphorylase, domain 3"/>
    <property type="match status" value="1"/>
</dbReference>
<proteinExistence type="predicted"/>
<dbReference type="InterPro" id="IPR019282">
    <property type="entry name" value="Glycoamylase-like_cons_dom"/>
</dbReference>
<keyword evidence="2" id="KW-0808">Transferase</keyword>
<dbReference type="Proteomes" id="UP000007488">
    <property type="component" value="Chromosome"/>
</dbReference>
<feature type="transmembrane region" description="Helical" evidence="3">
    <location>
        <begin position="813"/>
        <end position="834"/>
    </location>
</feature>
<feature type="domain" description="Glycosyl hydrolase 94 supersandwich" evidence="4">
    <location>
        <begin position="1552"/>
        <end position="1825"/>
    </location>
</feature>
<dbReference type="RefSeq" id="WP_013625200.1">
    <property type="nucleotide sequence ID" value="NC_015172.1"/>
</dbReference>
<feature type="transmembrane region" description="Helical" evidence="3">
    <location>
        <begin position="917"/>
        <end position="946"/>
    </location>
</feature>
<evidence type="ECO:0000313" key="8">
    <source>
        <dbReference type="Proteomes" id="UP000007488"/>
    </source>
</evidence>
<dbReference type="PANTHER" id="PTHR37469:SF2">
    <property type="entry name" value="CELLOBIONIC ACID PHOSPHORYLASE"/>
    <property type="match status" value="1"/>
</dbReference>
<evidence type="ECO:0000256" key="1">
    <source>
        <dbReference type="ARBA" id="ARBA00022676"/>
    </source>
</evidence>
<evidence type="ECO:0000259" key="5">
    <source>
        <dbReference type="Pfam" id="PF10091"/>
    </source>
</evidence>
<evidence type="ECO:0000259" key="4">
    <source>
        <dbReference type="Pfam" id="PF06165"/>
    </source>
</evidence>
<dbReference type="InterPro" id="IPR037820">
    <property type="entry name" value="GH94N_NdvB"/>
</dbReference>
<dbReference type="SMART" id="SM01068">
    <property type="entry name" value="CBM_X"/>
    <property type="match status" value="2"/>
</dbReference>
<dbReference type="Gene3D" id="1.50.10.10">
    <property type="match status" value="1"/>
</dbReference>
<evidence type="ECO:0000256" key="2">
    <source>
        <dbReference type="ARBA" id="ARBA00022679"/>
    </source>
</evidence>